<evidence type="ECO:0008006" key="3">
    <source>
        <dbReference type="Google" id="ProtNLM"/>
    </source>
</evidence>
<gene>
    <name evidence="1" type="ORF">SE18_16805</name>
</gene>
<organism evidence="1 2">
    <name type="scientific">Herpetosiphon geysericola</name>
    <dbReference type="NCBI Taxonomy" id="70996"/>
    <lineage>
        <taxon>Bacteria</taxon>
        <taxon>Bacillati</taxon>
        <taxon>Chloroflexota</taxon>
        <taxon>Chloroflexia</taxon>
        <taxon>Herpetosiphonales</taxon>
        <taxon>Herpetosiphonaceae</taxon>
        <taxon>Herpetosiphon</taxon>
    </lineage>
</organism>
<reference evidence="1 2" key="1">
    <citation type="submission" date="2015-07" db="EMBL/GenBank/DDBJ databases">
        <title>Whole genome sequence of Herpetosiphon geysericola DSM 7119.</title>
        <authorList>
            <person name="Hemp J."/>
            <person name="Ward L.M."/>
            <person name="Pace L.A."/>
            <person name="Fischer W.W."/>
        </authorList>
    </citation>
    <scope>NUCLEOTIDE SEQUENCE [LARGE SCALE GENOMIC DNA]</scope>
    <source>
        <strain evidence="1 2">DSM 7119</strain>
    </source>
</reference>
<accession>A0A0P6XZ79</accession>
<dbReference type="Gene3D" id="1.20.120.450">
    <property type="entry name" value="dinb family like domain"/>
    <property type="match status" value="1"/>
</dbReference>
<dbReference type="OrthoDB" id="162566at2"/>
<dbReference type="SUPFAM" id="SSF109854">
    <property type="entry name" value="DinB/YfiT-like putative metalloenzymes"/>
    <property type="match status" value="1"/>
</dbReference>
<evidence type="ECO:0000313" key="1">
    <source>
        <dbReference type="EMBL" id="KPL85325.1"/>
    </source>
</evidence>
<protein>
    <recommendedName>
        <fullName evidence="3">ClbS/DfsB family four-helix bundle protein</fullName>
    </recommendedName>
</protein>
<proteinExistence type="predicted"/>
<dbReference type="Proteomes" id="UP000050277">
    <property type="component" value="Unassembled WGS sequence"/>
</dbReference>
<dbReference type="RefSeq" id="WP_054535616.1">
    <property type="nucleotide sequence ID" value="NZ_LGKP01000025.1"/>
</dbReference>
<dbReference type="Pfam" id="PF08020">
    <property type="entry name" value="DUF1706"/>
    <property type="match status" value="1"/>
</dbReference>
<comment type="caution">
    <text evidence="1">The sequence shown here is derived from an EMBL/GenBank/DDBJ whole genome shotgun (WGS) entry which is preliminary data.</text>
</comment>
<dbReference type="InterPro" id="IPR012550">
    <property type="entry name" value="DUF1706"/>
</dbReference>
<dbReference type="AlphaFoldDB" id="A0A0P6XZ79"/>
<dbReference type="EMBL" id="LGKP01000025">
    <property type="protein sequence ID" value="KPL85325.1"/>
    <property type="molecule type" value="Genomic_DNA"/>
</dbReference>
<evidence type="ECO:0000313" key="2">
    <source>
        <dbReference type="Proteomes" id="UP000050277"/>
    </source>
</evidence>
<name>A0A0P6XZ79_9CHLR</name>
<dbReference type="InterPro" id="IPR034660">
    <property type="entry name" value="DinB/YfiT-like"/>
</dbReference>
<sequence>MSQIDDQAEITVANLQARIAAAWQAFQVFLRELSPEQLSGPTDAQGWTIKDHAIHIALWENSLLALLNSESRAASFGIDEAVWQQGADAINNILYQRYRDLPIDEVYKTLETNHQAVVARIAEFSDHDLLRPHREFQANSTLEDPIISWMVGNTFEHYSEHEAWMRDILAR</sequence>
<keyword evidence="2" id="KW-1185">Reference proteome</keyword>